<protein>
    <submittedName>
        <fullName evidence="1">Uncharacterized protein</fullName>
    </submittedName>
</protein>
<evidence type="ECO:0000313" key="2">
    <source>
        <dbReference type="Proteomes" id="UP000250235"/>
    </source>
</evidence>
<gene>
    <name evidence="1" type="ORF">F511_24525</name>
</gene>
<dbReference type="OrthoDB" id="1751168at2759"/>
<reference evidence="1 2" key="1">
    <citation type="journal article" date="2015" name="Proc. Natl. Acad. Sci. U.S.A.">
        <title>The resurrection genome of Boea hygrometrica: A blueprint for survival of dehydration.</title>
        <authorList>
            <person name="Xiao L."/>
            <person name="Yang G."/>
            <person name="Zhang L."/>
            <person name="Yang X."/>
            <person name="Zhao S."/>
            <person name="Ji Z."/>
            <person name="Zhou Q."/>
            <person name="Hu M."/>
            <person name="Wang Y."/>
            <person name="Chen M."/>
            <person name="Xu Y."/>
            <person name="Jin H."/>
            <person name="Xiao X."/>
            <person name="Hu G."/>
            <person name="Bao F."/>
            <person name="Hu Y."/>
            <person name="Wan P."/>
            <person name="Li L."/>
            <person name="Deng X."/>
            <person name="Kuang T."/>
            <person name="Xiang C."/>
            <person name="Zhu J.K."/>
            <person name="Oliver M.J."/>
            <person name="He Y."/>
        </authorList>
    </citation>
    <scope>NUCLEOTIDE SEQUENCE [LARGE SCALE GENOMIC DNA]</scope>
    <source>
        <strain evidence="2">cv. XS01</strain>
    </source>
</reference>
<name>A0A2Z7B4H3_9LAMI</name>
<keyword evidence="2" id="KW-1185">Reference proteome</keyword>
<dbReference type="Proteomes" id="UP000250235">
    <property type="component" value="Unassembled WGS sequence"/>
</dbReference>
<accession>A0A2Z7B4H3</accession>
<proteinExistence type="predicted"/>
<evidence type="ECO:0000313" key="1">
    <source>
        <dbReference type="EMBL" id="KZV26599.1"/>
    </source>
</evidence>
<dbReference type="AlphaFoldDB" id="A0A2Z7B4H3"/>
<dbReference type="EMBL" id="KV011193">
    <property type="protein sequence ID" value="KZV26599.1"/>
    <property type="molecule type" value="Genomic_DNA"/>
</dbReference>
<sequence length="342" mass="37611">MAASFFNNAMKVDFESVLTMEHTIMDKMIKSLEDTGLKGFLEASGSIYEANVVEFFSNEKFIARTIVIFVSNQKLALTKEVFAETFGLPTEWLVGFLDIPSKTVAEMRMKFSGNDAPFRSPNKKKYMKMEYRLLHDIVAKALCAKAGYFTMITRDKFDLMVVIIAGLKLVKLHPQKVLNNKSVRKYIKKNLNAVPAGEYSKKTEDTSKRTAVEKKKKRIEKVVQVSPARSKSGTSSDADSCLLSRLKKGVVTLEPTRITNWGWATAGGVIDAPGIGERVGPPVVIRCLMHSICILFMLFICSPYWGLTPCPSGAWFVCCLLCCPGHTTGRGGNPAGGAPGGG</sequence>
<organism evidence="1 2">
    <name type="scientific">Dorcoceras hygrometricum</name>
    <dbReference type="NCBI Taxonomy" id="472368"/>
    <lineage>
        <taxon>Eukaryota</taxon>
        <taxon>Viridiplantae</taxon>
        <taxon>Streptophyta</taxon>
        <taxon>Embryophyta</taxon>
        <taxon>Tracheophyta</taxon>
        <taxon>Spermatophyta</taxon>
        <taxon>Magnoliopsida</taxon>
        <taxon>eudicotyledons</taxon>
        <taxon>Gunneridae</taxon>
        <taxon>Pentapetalae</taxon>
        <taxon>asterids</taxon>
        <taxon>lamiids</taxon>
        <taxon>Lamiales</taxon>
        <taxon>Gesneriaceae</taxon>
        <taxon>Didymocarpoideae</taxon>
        <taxon>Trichosporeae</taxon>
        <taxon>Loxocarpinae</taxon>
        <taxon>Dorcoceras</taxon>
    </lineage>
</organism>